<organism evidence="2 3">
    <name type="scientific">Arsenophonus nasoniae</name>
    <name type="common">son-killer infecting Nasonia vitripennis</name>
    <dbReference type="NCBI Taxonomy" id="638"/>
    <lineage>
        <taxon>Bacteria</taxon>
        <taxon>Pseudomonadati</taxon>
        <taxon>Pseudomonadota</taxon>
        <taxon>Gammaproteobacteria</taxon>
        <taxon>Enterobacterales</taxon>
        <taxon>Morganellaceae</taxon>
        <taxon>Arsenophonus</taxon>
    </lineage>
</organism>
<dbReference type="GO" id="GO:0005509">
    <property type="term" value="F:calcium ion binding"/>
    <property type="evidence" value="ECO:0007669"/>
    <property type="project" value="InterPro"/>
</dbReference>
<dbReference type="SUPFAM" id="SSF51120">
    <property type="entry name" value="beta-Roll"/>
    <property type="match status" value="2"/>
</dbReference>
<dbReference type="InterPro" id="IPR001343">
    <property type="entry name" value="Hemolysn_Ca-bd"/>
</dbReference>
<dbReference type="RefSeq" id="WP_280623887.1">
    <property type="nucleotide sequence ID" value="NZ_CP123504.1"/>
</dbReference>
<dbReference type="InterPro" id="IPR011049">
    <property type="entry name" value="Serralysin-like_metalloprot_C"/>
</dbReference>
<evidence type="ECO:0000256" key="1">
    <source>
        <dbReference type="ARBA" id="ARBA00022837"/>
    </source>
</evidence>
<dbReference type="Pfam" id="PF00353">
    <property type="entry name" value="HemolysinCabind"/>
    <property type="match status" value="3"/>
</dbReference>
<dbReference type="EMBL" id="CP123504">
    <property type="protein sequence ID" value="WGM00295.1"/>
    <property type="molecule type" value="Genomic_DNA"/>
</dbReference>
<evidence type="ECO:0000313" key="3">
    <source>
        <dbReference type="Proteomes" id="UP001177595"/>
    </source>
</evidence>
<gene>
    <name evidence="2" type="ORF">QE210_10415</name>
</gene>
<dbReference type="Gene3D" id="2.150.10.10">
    <property type="entry name" value="Serralysin-like metalloprotease, C-terminal"/>
    <property type="match status" value="1"/>
</dbReference>
<dbReference type="Gene3D" id="2.160.20.160">
    <property type="match status" value="1"/>
</dbReference>
<sequence length="1824" mass="209927">MIVGEIELHNHFLLFEQMTVEKLVDIMDNIHKQNFLSIPDEICFFSKKALGTLSSPYDTSGIASEFSIKLAERNINTAITTYQVNPDLFSTRSLDGVNEYFDLVKNNNQLTKFRYDKTTKQLFYNELDTAYALFFDIMKGNINIEKDLDQYQFYLNNYLYENKGKLITKRIENIKYDPIINRKVNNYFNSKMEQQPDALVKWEEIFTNNNEMLNVKAHHLSLLLENIYYRLEIINHLSDYSNQLLGEIYSYSDGSPDIGRLMLLVNDQPRLNQLRTSLIELSAIDNRSGLYTLPLSVALSKSQKWHNYYLNNILLLTKITNNNANIIIKPMPHAFYLEKRANLEKCIGIFYASLSSKVDNVDDILQYHHRLLESSATRRLSIDEQLFLDKLNQAVDWAAYLVVNENGLTEQANIILPENLTLAPITQYQLSINNVTFTLIVKYKGNASYQCRIFDPRMGEIVINNIAKEKINEEVISFLTNYLNQDVTVFDTVYKRYEIFDINKDIALSGQFKVHKIHENDIIKIKVNDLIEFLPVKENLTDFYKNVTIAEQNIGLFALKRAGAHINENLISPFMIRNIPDWRSKLKFDIEQLNDYLTFSQGTEENISIIKLLKEKINSSENYRDFLFNRGDLHDVATIYQRLAAIDQYVDANTVDGELWHNFQQGMTRLPRYAHIVNKLYNATQLANIIQLISSTQSALIYLNDPQVSIQERQDIEKNLIIAWGAGITNFGTELLQPILLKLAYQMTGSIDTASRFAVRMSLGINIASSGFDLYYAYQNFDQLQDEINPAKRQDLIVNGTLSLLSAGINISSALAILAGVSSAGPIGLFLGTGLMISNSFYNAYRTVEEIEEKVALTTSEEWETGFRAILGLQPDYSVRNKLLKQQTYSEIKEYKIEKEKKLFTELLKPSGYNLSIVVDEDEQVSELPLYHLFDKKTNLYLFKNKNKNVQYDLEALKHNFNILTLPINLWKQQQIDNIIEINKRKFTAEEIKKIFHQYPDRYEVEVDKIKTYIPLQSIATNEIILLNREYDNLIKRITNKPFLDNYLFRQANAIYSLPGNGQPEYIFESLDSYFMKGVLRKYITGSNFNLGDGDDIAVGLSLAKNRFVSYSGRKIFIGGEQDDVFILAGNKLGYGEDKYFNGKGGNDTIIVEHLPRYHSNMLSNGEAGLSNALLSLTGTFINLQQGTVRFLYEDYLDNFENISSFNNSHYISDVHVDLVSFEHVIGIKDKQDIILGNRKNNILNGNGGIDIIYGMAGEDTIILNNGYANGGEEQDTYVIERYNPHEYKKNLLWNQSHYLWDADNQEWNYIDEDKKEFNVVVTIDEQQFKDKSIVNLNYKLDEIKNLKLVGNDIHIHFSIVDSQFTTDKDNNIKLILKNAYKNMDNEGLIVNHEYILQTIDGFLLSMDPSQKIKKQGQPEKIFNVMYFEKLDKQKTSAPCTSIEINLSNNSITNFRKNYILPEMIKPLLKTYNAQYTILNGDRFDNQFLSIKNNTYIYISHGVDFYIISDLDVENIENNKDIIFDFNKIIDGYTNEDIVIIVIKNYSGYDFIFCDNRLKYSKRENKSEIEFINNSINFYGKIYLVDKNNEYFNITFSNNQYSITPVLKEYIGTGNNDNITYTKNSHHHNVIRMLSGNDIVTDTSELGNIIFGDDGDDIITAKGGSNIVVDGNGNDIISTGDGNDIIISTKGNNIIDAGKGDNVIVINYTSYNIKVYLNEGNNKIFLQGMDNAYSQEYKNDNLILSSVESERKITIYNYNKYKDNLEINTLLNNGLVLDDAKINLLVNAASAFKQNDYELYSTMLTTNEKYLINQIYQYSGIRKK</sequence>
<evidence type="ECO:0000313" key="2">
    <source>
        <dbReference type="EMBL" id="WGM00295.1"/>
    </source>
</evidence>
<proteinExistence type="predicted"/>
<keyword evidence="1" id="KW-0106">Calcium</keyword>
<name>A0AA95GS17_9GAMM</name>
<reference evidence="2" key="1">
    <citation type="submission" date="2023-04" db="EMBL/GenBank/DDBJ databases">
        <title>Genome dynamics across the evolutionary transition to endosymbiosis.</title>
        <authorList>
            <person name="Siozios S."/>
            <person name="Nadal-Jimenez P."/>
            <person name="Azagi T."/>
            <person name="Sprong H."/>
            <person name="Frost C.L."/>
            <person name="Parratt S.R."/>
            <person name="Taylor G."/>
            <person name="Brettell L."/>
            <person name="Lew K.C."/>
            <person name="Croft L."/>
            <person name="King K.C."/>
            <person name="Brockhurst M.A."/>
            <person name="Hypsa V."/>
            <person name="Novakova E."/>
            <person name="Darby A.C."/>
            <person name="Hurst G.D.D."/>
        </authorList>
    </citation>
    <scope>NUCLEOTIDE SEQUENCE</scope>
    <source>
        <strain evidence="2">APv</strain>
    </source>
</reference>
<protein>
    <submittedName>
        <fullName evidence="2">Calcium-binding protein</fullName>
    </submittedName>
</protein>
<dbReference type="Proteomes" id="UP001177595">
    <property type="component" value="Chromosome"/>
</dbReference>
<accession>A0AA95GS17</accession>